<reference evidence="3" key="1">
    <citation type="submission" date="2014-03" db="EMBL/GenBank/DDBJ databases">
        <authorList>
            <person name="Aksoy S."/>
            <person name="Warren W."/>
            <person name="Wilson R.K."/>
        </authorList>
    </citation>
    <scope>NUCLEOTIDE SEQUENCE [LARGE SCALE GENOMIC DNA]</scope>
    <source>
        <strain evidence="3">IAEA</strain>
    </source>
</reference>
<keyword evidence="1" id="KW-0472">Membrane</keyword>
<dbReference type="EnsemblMetazoa" id="GBRI030281-RA">
    <property type="protein sequence ID" value="GBRI030281-PA"/>
    <property type="gene ID" value="GBRI030281"/>
</dbReference>
<evidence type="ECO:0008006" key="4">
    <source>
        <dbReference type="Google" id="ProtNLM"/>
    </source>
</evidence>
<organism evidence="2 3">
    <name type="scientific">Glossina brevipalpis</name>
    <dbReference type="NCBI Taxonomy" id="37001"/>
    <lineage>
        <taxon>Eukaryota</taxon>
        <taxon>Metazoa</taxon>
        <taxon>Ecdysozoa</taxon>
        <taxon>Arthropoda</taxon>
        <taxon>Hexapoda</taxon>
        <taxon>Insecta</taxon>
        <taxon>Pterygota</taxon>
        <taxon>Neoptera</taxon>
        <taxon>Endopterygota</taxon>
        <taxon>Diptera</taxon>
        <taxon>Brachycera</taxon>
        <taxon>Muscomorpha</taxon>
        <taxon>Hippoboscoidea</taxon>
        <taxon>Glossinidae</taxon>
        <taxon>Glossina</taxon>
    </lineage>
</organism>
<dbReference type="Proteomes" id="UP000091820">
    <property type="component" value="Unassembled WGS sequence"/>
</dbReference>
<evidence type="ECO:0000313" key="2">
    <source>
        <dbReference type="EnsemblMetazoa" id="GBRI030281-PA"/>
    </source>
</evidence>
<keyword evidence="1" id="KW-0812">Transmembrane</keyword>
<keyword evidence="3" id="KW-1185">Reference proteome</keyword>
<evidence type="ECO:0000256" key="1">
    <source>
        <dbReference type="SAM" id="Phobius"/>
    </source>
</evidence>
<protein>
    <recommendedName>
        <fullName evidence="4">Transmembrane protein</fullName>
    </recommendedName>
</protein>
<sequence length="131" mass="15447">MKPIKVEYYLQRKRRQVPFMVSFWGEAIFNSYFQKGTTTNDKTPVPPPIIVITKNLRFKFHNSQSLFVIVVIVFVLFVFTSKINTTSVKNSVEVEVKDIIRILRLKRHHHCIKTFVGVLQTKYPIRVHTKL</sequence>
<evidence type="ECO:0000313" key="3">
    <source>
        <dbReference type="Proteomes" id="UP000091820"/>
    </source>
</evidence>
<name>A0A1A9WSB9_9MUSC</name>
<dbReference type="VEuPathDB" id="VectorBase:GBRI030281"/>
<reference evidence="2" key="2">
    <citation type="submission" date="2020-05" db="UniProtKB">
        <authorList>
            <consortium name="EnsemblMetazoa"/>
        </authorList>
    </citation>
    <scope>IDENTIFICATION</scope>
    <source>
        <strain evidence="2">IAEA</strain>
    </source>
</reference>
<keyword evidence="1" id="KW-1133">Transmembrane helix</keyword>
<proteinExistence type="predicted"/>
<dbReference type="AlphaFoldDB" id="A0A1A9WSB9"/>
<accession>A0A1A9WSB9</accession>
<feature type="transmembrane region" description="Helical" evidence="1">
    <location>
        <begin position="66"/>
        <end position="83"/>
    </location>
</feature>